<reference evidence="1 2" key="1">
    <citation type="submission" date="2020-02" db="EMBL/GenBank/DDBJ databases">
        <authorList>
            <person name="Ferguson B K."/>
        </authorList>
    </citation>
    <scope>NUCLEOTIDE SEQUENCE [LARGE SCALE GENOMIC DNA]</scope>
</reference>
<proteinExistence type="predicted"/>
<dbReference type="AlphaFoldDB" id="A0A6H5GMZ1"/>
<evidence type="ECO:0000313" key="1">
    <source>
        <dbReference type="EMBL" id="CAB0003104.1"/>
    </source>
</evidence>
<name>A0A6H5GMZ1_9HEMI</name>
<accession>A0A6H5GMZ1</accession>
<dbReference type="Proteomes" id="UP000479000">
    <property type="component" value="Unassembled WGS sequence"/>
</dbReference>
<evidence type="ECO:0000313" key="2">
    <source>
        <dbReference type="Proteomes" id="UP000479000"/>
    </source>
</evidence>
<organism evidence="1 2">
    <name type="scientific">Nesidiocoris tenuis</name>
    <dbReference type="NCBI Taxonomy" id="355587"/>
    <lineage>
        <taxon>Eukaryota</taxon>
        <taxon>Metazoa</taxon>
        <taxon>Ecdysozoa</taxon>
        <taxon>Arthropoda</taxon>
        <taxon>Hexapoda</taxon>
        <taxon>Insecta</taxon>
        <taxon>Pterygota</taxon>
        <taxon>Neoptera</taxon>
        <taxon>Paraneoptera</taxon>
        <taxon>Hemiptera</taxon>
        <taxon>Heteroptera</taxon>
        <taxon>Panheteroptera</taxon>
        <taxon>Cimicomorpha</taxon>
        <taxon>Miridae</taxon>
        <taxon>Dicyphina</taxon>
        <taxon>Nesidiocoris</taxon>
    </lineage>
</organism>
<sequence length="81" mass="9348">MNQRVPCYGRITKSTVKENRSMTTFYKSDQLHNYIGIHSVRGQFFYACEKLNRSSATIRNYSRFSEHPVCPAGYPKILVGP</sequence>
<protein>
    <submittedName>
        <fullName evidence="1">Uncharacterized protein</fullName>
    </submittedName>
</protein>
<gene>
    <name evidence="1" type="ORF">NTEN_LOCUS8756</name>
</gene>
<feature type="non-terminal residue" evidence="1">
    <location>
        <position position="81"/>
    </location>
</feature>
<dbReference type="EMBL" id="CADCXU010013315">
    <property type="protein sequence ID" value="CAB0003104.1"/>
    <property type="molecule type" value="Genomic_DNA"/>
</dbReference>
<keyword evidence="2" id="KW-1185">Reference proteome</keyword>